<evidence type="ECO:0000313" key="3">
    <source>
        <dbReference type="EMBL" id="PYI38047.1"/>
    </source>
</evidence>
<gene>
    <name evidence="3" type="ORF">CVS30_12570</name>
</gene>
<reference evidence="3 4" key="1">
    <citation type="submission" date="2018-05" db="EMBL/GenBank/DDBJ databases">
        <title>Genetic diversity of glacier-inhabiting Cryobacterium bacteria in China and description of Cryobacterium mengkeensis sp. nov. and Arthrobacter glacialis sp. nov.</title>
        <authorList>
            <person name="Liu Q."/>
            <person name="Xin Y.-H."/>
        </authorList>
    </citation>
    <scope>NUCLEOTIDE SEQUENCE [LARGE SCALE GENOMIC DNA]</scope>
    <source>
        <strain evidence="3 4">B7</strain>
    </source>
</reference>
<dbReference type="RefSeq" id="WP_110485675.1">
    <property type="nucleotide sequence ID" value="NZ_QJVC01000013.1"/>
</dbReference>
<dbReference type="PANTHER" id="PTHR36509">
    <property type="entry name" value="BLL3101 PROTEIN"/>
    <property type="match status" value="1"/>
</dbReference>
<evidence type="ECO:0000313" key="4">
    <source>
        <dbReference type="Proteomes" id="UP000247980"/>
    </source>
</evidence>
<dbReference type="SUPFAM" id="SSF160935">
    <property type="entry name" value="VPA0735-like"/>
    <property type="match status" value="1"/>
</dbReference>
<proteinExistence type="predicted"/>
<name>A0A2V5JF05_9MICC</name>
<dbReference type="Pfam" id="PF06742">
    <property type="entry name" value="DUF1214"/>
    <property type="match status" value="1"/>
</dbReference>
<keyword evidence="4" id="KW-1185">Reference proteome</keyword>
<dbReference type="Pfam" id="PF06863">
    <property type="entry name" value="DUF1254"/>
    <property type="match status" value="1"/>
</dbReference>
<dbReference type="Proteomes" id="UP000247980">
    <property type="component" value="Unassembled WGS sequence"/>
</dbReference>
<dbReference type="InterPro" id="IPR010621">
    <property type="entry name" value="DUF1214"/>
</dbReference>
<dbReference type="InterPro" id="IPR037049">
    <property type="entry name" value="DUF1214_C_sf"/>
</dbReference>
<organism evidence="3 4">
    <name type="scientific">Arthrobacter psychrolactophilus</name>
    <dbReference type="NCBI Taxonomy" id="92442"/>
    <lineage>
        <taxon>Bacteria</taxon>
        <taxon>Bacillati</taxon>
        <taxon>Actinomycetota</taxon>
        <taxon>Actinomycetes</taxon>
        <taxon>Micrococcales</taxon>
        <taxon>Micrococcaceae</taxon>
        <taxon>Arthrobacter</taxon>
    </lineage>
</organism>
<dbReference type="PANTHER" id="PTHR36509:SF2">
    <property type="entry name" value="BLL3101 PROTEIN"/>
    <property type="match status" value="1"/>
</dbReference>
<sequence>MTPIHVNTDNFVRAESDRMFAAIIHQAGGVGLWSHGKVPTPVHDQPIIRMNRDTLYSAAVIDISEDAVLTVPDVGERYVSVMIVNQDHFINRVYHSPGRYTLTAAEFGTDFVMAAARILVDPENPEDVAVVNALQDQLHLLSQSSRPFELEAYDEVSLNATRSSLLALAQGISGLEHCFGKKEDVDPIRHLIGSAAGWGGLPEAEASYINVSPGLPDGKYALTIGDVPVDGFWSISLYNAEGYFEENPQGAYSVNNITGSPNADGSFTVNFGGAAEDLNALPVMDGWNYLVRLYRPRSEVLDGGWSFPALAPESTPSQL</sequence>
<feature type="domain" description="DUF1254" evidence="2">
    <location>
        <begin position="39"/>
        <end position="140"/>
    </location>
</feature>
<dbReference type="InterPro" id="IPR010679">
    <property type="entry name" value="DUF1254"/>
</dbReference>
<evidence type="ECO:0000259" key="1">
    <source>
        <dbReference type="Pfam" id="PF06742"/>
    </source>
</evidence>
<dbReference type="EMBL" id="QJVC01000013">
    <property type="protein sequence ID" value="PYI38047.1"/>
    <property type="molecule type" value="Genomic_DNA"/>
</dbReference>
<evidence type="ECO:0000259" key="2">
    <source>
        <dbReference type="Pfam" id="PF06863"/>
    </source>
</evidence>
<dbReference type="OrthoDB" id="40820at2"/>
<comment type="caution">
    <text evidence="3">The sequence shown here is derived from an EMBL/GenBank/DDBJ whole genome shotgun (WGS) entry which is preliminary data.</text>
</comment>
<accession>A0A2V5JF05</accession>
<feature type="domain" description="DUF1214" evidence="1">
    <location>
        <begin position="218"/>
        <end position="297"/>
    </location>
</feature>
<dbReference type="Gene3D" id="2.60.120.600">
    <property type="entry name" value="Domain of unknown function DUF1214, C-terminal domain"/>
    <property type="match status" value="1"/>
</dbReference>
<protein>
    <submittedName>
        <fullName evidence="3">Carboxylesterase</fullName>
    </submittedName>
</protein>
<dbReference type="AlphaFoldDB" id="A0A2V5JF05"/>